<evidence type="ECO:0000313" key="2">
    <source>
        <dbReference type="EMBL" id="MBT0665135.1"/>
    </source>
</evidence>
<dbReference type="Proteomes" id="UP000811899">
    <property type="component" value="Unassembled WGS sequence"/>
</dbReference>
<dbReference type="EMBL" id="JAHCVJ010000005">
    <property type="protein sequence ID" value="MBT0665135.1"/>
    <property type="molecule type" value="Genomic_DNA"/>
</dbReference>
<name>A0AAW4L6I5_9BACT</name>
<comment type="caution">
    <text evidence="2">The sequence shown here is derived from an EMBL/GenBank/DDBJ whole genome shotgun (WGS) entry which is preliminary data.</text>
</comment>
<dbReference type="InterPro" id="IPR002350">
    <property type="entry name" value="Kazal_dom"/>
</dbReference>
<dbReference type="AlphaFoldDB" id="A0AAW4L6I5"/>
<sequence length="56" mass="6343">MALVTCAVCGETADSDDYRVKNCTVCGSWYCYRHLGQYKSQCTSCKTYTLKNLFGR</sequence>
<proteinExistence type="predicted"/>
<protein>
    <recommendedName>
        <fullName evidence="1">Kazal-like domain-containing protein</fullName>
    </recommendedName>
</protein>
<dbReference type="RefSeq" id="WP_214171917.1">
    <property type="nucleotide sequence ID" value="NZ_JAHCVJ010000005.1"/>
</dbReference>
<gene>
    <name evidence="2" type="ORF">KI809_12580</name>
</gene>
<evidence type="ECO:0000259" key="1">
    <source>
        <dbReference type="PROSITE" id="PS00282"/>
    </source>
</evidence>
<accession>A0AAW4L6I5</accession>
<reference evidence="2 3" key="1">
    <citation type="submission" date="2021-05" db="EMBL/GenBank/DDBJ databases">
        <title>The draft genome of Geobacter pelophilus DSM 12255.</title>
        <authorList>
            <person name="Xu Z."/>
            <person name="Masuda Y."/>
            <person name="Itoh H."/>
            <person name="Senoo K."/>
        </authorList>
    </citation>
    <scope>NUCLEOTIDE SEQUENCE [LARGE SCALE GENOMIC DNA]</scope>
    <source>
        <strain evidence="2 3">DSM 12255</strain>
    </source>
</reference>
<dbReference type="PROSITE" id="PS00282">
    <property type="entry name" value="KAZAL_1"/>
    <property type="match status" value="1"/>
</dbReference>
<evidence type="ECO:0000313" key="3">
    <source>
        <dbReference type="Proteomes" id="UP000811899"/>
    </source>
</evidence>
<organism evidence="2 3">
    <name type="scientific">Geoanaerobacter pelophilus</name>
    <dbReference type="NCBI Taxonomy" id="60036"/>
    <lineage>
        <taxon>Bacteria</taxon>
        <taxon>Pseudomonadati</taxon>
        <taxon>Thermodesulfobacteriota</taxon>
        <taxon>Desulfuromonadia</taxon>
        <taxon>Geobacterales</taxon>
        <taxon>Geobacteraceae</taxon>
        <taxon>Geoanaerobacter</taxon>
    </lineage>
</organism>
<keyword evidence="3" id="KW-1185">Reference proteome</keyword>
<feature type="domain" description="Kazal-like" evidence="1">
    <location>
        <begin position="23"/>
        <end position="45"/>
    </location>
</feature>